<keyword evidence="8" id="KW-1185">Reference proteome</keyword>
<dbReference type="RefSeq" id="WP_330146504.1">
    <property type="nucleotide sequence ID" value="NZ_JAZDQU010000002.1"/>
</dbReference>
<dbReference type="EMBL" id="JAZDQU010000002">
    <property type="protein sequence ID" value="MEE1885609.1"/>
    <property type="molecule type" value="Genomic_DNA"/>
</dbReference>
<dbReference type="GO" id="GO:0102559">
    <property type="term" value="F:peptide chain release factor N(5)-glutamine methyltransferase activity"/>
    <property type="evidence" value="ECO:0007669"/>
    <property type="project" value="UniProtKB-EC"/>
</dbReference>
<feature type="domain" description="Methyltransferase small" evidence="6">
    <location>
        <begin position="121"/>
        <end position="205"/>
    </location>
</feature>
<dbReference type="InterPro" id="IPR002052">
    <property type="entry name" value="DNA_methylase_N6_adenine_CS"/>
</dbReference>
<dbReference type="InterPro" id="IPR004556">
    <property type="entry name" value="HemK-like"/>
</dbReference>
<dbReference type="Proteomes" id="UP001337681">
    <property type="component" value="Unassembled WGS sequence"/>
</dbReference>
<keyword evidence="3 7" id="KW-0808">Transferase</keyword>
<dbReference type="Gene3D" id="1.10.8.10">
    <property type="entry name" value="DNA helicase RuvA subunit, C-terminal domain"/>
    <property type="match status" value="1"/>
</dbReference>
<evidence type="ECO:0000256" key="5">
    <source>
        <dbReference type="ARBA" id="ARBA00048391"/>
    </source>
</evidence>
<dbReference type="PANTHER" id="PTHR18895:SF74">
    <property type="entry name" value="MTRF1L RELEASE FACTOR GLUTAMINE METHYLTRANSFERASE"/>
    <property type="match status" value="1"/>
</dbReference>
<dbReference type="InterPro" id="IPR029063">
    <property type="entry name" value="SAM-dependent_MTases_sf"/>
</dbReference>
<dbReference type="InterPro" id="IPR019874">
    <property type="entry name" value="RF_methyltr_PrmC"/>
</dbReference>
<evidence type="ECO:0000259" key="6">
    <source>
        <dbReference type="Pfam" id="PF05175"/>
    </source>
</evidence>
<evidence type="ECO:0000256" key="4">
    <source>
        <dbReference type="ARBA" id="ARBA00022691"/>
    </source>
</evidence>
<dbReference type="InterPro" id="IPR007848">
    <property type="entry name" value="Small_mtfrase_dom"/>
</dbReference>
<evidence type="ECO:0000256" key="2">
    <source>
        <dbReference type="ARBA" id="ARBA00022603"/>
    </source>
</evidence>
<evidence type="ECO:0000313" key="8">
    <source>
        <dbReference type="Proteomes" id="UP001337681"/>
    </source>
</evidence>
<organism evidence="7 8">
    <name type="scientific">Pedobacter flavus</name>
    <dbReference type="NCBI Taxonomy" id="3113906"/>
    <lineage>
        <taxon>Bacteria</taxon>
        <taxon>Pseudomonadati</taxon>
        <taxon>Bacteroidota</taxon>
        <taxon>Sphingobacteriia</taxon>
        <taxon>Sphingobacteriales</taxon>
        <taxon>Sphingobacteriaceae</taxon>
        <taxon>Pedobacter</taxon>
    </lineage>
</organism>
<comment type="catalytic activity">
    <reaction evidence="5">
        <text>L-glutaminyl-[peptide chain release factor] + S-adenosyl-L-methionine = N(5)-methyl-L-glutaminyl-[peptide chain release factor] + S-adenosyl-L-homocysteine + H(+)</text>
        <dbReference type="Rhea" id="RHEA:42896"/>
        <dbReference type="Rhea" id="RHEA-COMP:10271"/>
        <dbReference type="Rhea" id="RHEA-COMP:10272"/>
        <dbReference type="ChEBI" id="CHEBI:15378"/>
        <dbReference type="ChEBI" id="CHEBI:30011"/>
        <dbReference type="ChEBI" id="CHEBI:57856"/>
        <dbReference type="ChEBI" id="CHEBI:59789"/>
        <dbReference type="ChEBI" id="CHEBI:61891"/>
        <dbReference type="EC" id="2.1.1.297"/>
    </reaction>
</comment>
<dbReference type="GO" id="GO:0032259">
    <property type="term" value="P:methylation"/>
    <property type="evidence" value="ECO:0007669"/>
    <property type="project" value="UniProtKB-KW"/>
</dbReference>
<dbReference type="NCBIfam" id="TIGR03534">
    <property type="entry name" value="RF_mod_PrmC"/>
    <property type="match status" value="1"/>
</dbReference>
<dbReference type="InterPro" id="IPR050320">
    <property type="entry name" value="N5-glutamine_MTase"/>
</dbReference>
<dbReference type="Gene3D" id="3.40.50.150">
    <property type="entry name" value="Vaccinia Virus protein VP39"/>
    <property type="match status" value="1"/>
</dbReference>
<dbReference type="Pfam" id="PF05175">
    <property type="entry name" value="MTS"/>
    <property type="match status" value="1"/>
</dbReference>
<accession>A0ABU7H2S8</accession>
<evidence type="ECO:0000256" key="1">
    <source>
        <dbReference type="ARBA" id="ARBA00012771"/>
    </source>
</evidence>
<comment type="caution">
    <text evidence="7">The sequence shown here is derived from an EMBL/GenBank/DDBJ whole genome shotgun (WGS) entry which is preliminary data.</text>
</comment>
<evidence type="ECO:0000256" key="3">
    <source>
        <dbReference type="ARBA" id="ARBA00022679"/>
    </source>
</evidence>
<reference evidence="7 8" key="1">
    <citation type="submission" date="2024-01" db="EMBL/GenBank/DDBJ databases">
        <title>Pedobacter sp. nov., isolated from oil-contaminated soil.</title>
        <authorList>
            <person name="Le N.T.T."/>
        </authorList>
    </citation>
    <scope>NUCLEOTIDE SEQUENCE [LARGE SCALE GENOMIC DNA]</scope>
    <source>
        <strain evidence="7 8">VNH31</strain>
    </source>
</reference>
<dbReference type="CDD" id="cd02440">
    <property type="entry name" value="AdoMet_MTases"/>
    <property type="match status" value="1"/>
</dbReference>
<keyword evidence="4" id="KW-0949">S-adenosyl-L-methionine</keyword>
<evidence type="ECO:0000313" key="7">
    <source>
        <dbReference type="EMBL" id="MEE1885609.1"/>
    </source>
</evidence>
<proteinExistence type="predicted"/>
<dbReference type="PROSITE" id="PS00092">
    <property type="entry name" value="N6_MTASE"/>
    <property type="match status" value="1"/>
</dbReference>
<name>A0ABU7H2S8_9SPHI</name>
<dbReference type="PANTHER" id="PTHR18895">
    <property type="entry name" value="HEMK METHYLTRANSFERASE"/>
    <property type="match status" value="1"/>
</dbReference>
<gene>
    <name evidence="7" type="primary">prmC</name>
    <name evidence="7" type="ORF">VRU49_09290</name>
</gene>
<dbReference type="EC" id="2.1.1.297" evidence="1"/>
<sequence>MAELPKSTISFSLLALQMILAEAINIYKKELSGIYSENECLHFISMLLNCSVNSLIINKTDNLDEQHIRLLMNALSSIKKHVPIQYVVGEAEFYGLKFKVDHHVLIPRPETEELVNWCLESINHTNALCILDIGTGSGCIPITIKKKSPNSNLYAIDISKEALSIAKQNALLNGVDVDFIELDILSKEIDGNFDIIISNPPYIKWEEASDMEPNVLDNEPHLALFVDNHDPLLFYRVIANQAIKKLNPNGYLFFEVNAAFGAEVVNLLKEVGFNEVILRKDMQGKDRMIRALKIN</sequence>
<dbReference type="NCBIfam" id="TIGR00536">
    <property type="entry name" value="hemK_fam"/>
    <property type="match status" value="1"/>
</dbReference>
<keyword evidence="2 7" id="KW-0489">Methyltransferase</keyword>
<protein>
    <recommendedName>
        <fullName evidence="1">peptide chain release factor N(5)-glutamine methyltransferase</fullName>
        <ecNumber evidence="1">2.1.1.297</ecNumber>
    </recommendedName>
</protein>
<dbReference type="SUPFAM" id="SSF53335">
    <property type="entry name" value="S-adenosyl-L-methionine-dependent methyltransferases"/>
    <property type="match status" value="1"/>
</dbReference>